<dbReference type="EMBL" id="LXKA01000110">
    <property type="protein sequence ID" value="OAJ64103.1"/>
    <property type="molecule type" value="Genomic_DNA"/>
</dbReference>
<evidence type="ECO:0000313" key="3">
    <source>
        <dbReference type="EMBL" id="OAJ64103.1"/>
    </source>
</evidence>
<keyword evidence="1" id="KW-0812">Transmembrane</keyword>
<keyword evidence="1" id="KW-0472">Membrane</keyword>
<proteinExistence type="predicted"/>
<sequence>MAIGSWSFLSPIITFVLGTGYARWNDRRHIKYCADGETVIHKRDALDGLVVSHNGEPVDRITRSLVSIWNAGKGPVKPDDVVADNPLRIVLNDNERILSVRTVRCDDDVVKAEVAPSDDGSWRINFSHWARGACVIFEVLHTSSALVPKVVGTVDGFQPVKSLGRVTTGAFLPARRRWLYRLAPALSVPLFAFGIWAVAALKIPPDPRAILALLLLAPGEFLLIVYGVEFVVNLRVPRSVRRFSIDSARKQ</sequence>
<reference evidence="4 5" key="1">
    <citation type="submission" date="2016-04" db="EMBL/GenBank/DDBJ databases">
        <title>Reclassification of Paraburkholderia panaciterrae (Farh et al. 2015) Dobritsa &amp; Samadpour 2016 as a later homotypic synonym of Paraburkholderia ginsengiterrae (Farh et al. 2015) Dobritsa &amp; Samadpour 2016.</title>
        <authorList>
            <person name="Dobritsa A.P."/>
            <person name="Kutumbaka K."/>
            <person name="Samadpour M."/>
        </authorList>
    </citation>
    <scope>NUCLEOTIDE SEQUENCE [LARGE SCALE GENOMIC DNA]</scope>
    <source>
        <strain evidence="3 5">DCY85</strain>
        <strain evidence="2 4">DCY85-1</strain>
    </source>
</reference>
<organism evidence="3 5">
    <name type="scientific">Paraburkholderia ginsengiterrae</name>
    <dbReference type="NCBI Taxonomy" id="1462993"/>
    <lineage>
        <taxon>Bacteria</taxon>
        <taxon>Pseudomonadati</taxon>
        <taxon>Pseudomonadota</taxon>
        <taxon>Betaproteobacteria</taxon>
        <taxon>Burkholderiales</taxon>
        <taxon>Burkholderiaceae</taxon>
        <taxon>Paraburkholderia</taxon>
    </lineage>
</organism>
<feature type="transmembrane region" description="Helical" evidence="1">
    <location>
        <begin position="6"/>
        <end position="24"/>
    </location>
</feature>
<dbReference type="RefSeq" id="WP_064266935.1">
    <property type="nucleotide sequence ID" value="NZ_LXJZ01000101.1"/>
</dbReference>
<keyword evidence="1" id="KW-1133">Transmembrane helix</keyword>
<gene>
    <name evidence="2" type="ORF">A6V36_01790</name>
    <name evidence="3" type="ORF">A6V37_00985</name>
</gene>
<evidence type="ECO:0000313" key="5">
    <source>
        <dbReference type="Proteomes" id="UP000078116"/>
    </source>
</evidence>
<name>A0A1A9NBZ8_9BURK</name>
<keyword evidence="4" id="KW-1185">Reference proteome</keyword>
<evidence type="ECO:0000313" key="2">
    <source>
        <dbReference type="EMBL" id="OAJ60550.1"/>
    </source>
</evidence>
<dbReference type="Proteomes" id="UP000078116">
    <property type="component" value="Unassembled WGS sequence"/>
</dbReference>
<feature type="transmembrane region" description="Helical" evidence="1">
    <location>
        <begin position="182"/>
        <end position="203"/>
    </location>
</feature>
<dbReference type="EMBL" id="LXJZ01000101">
    <property type="protein sequence ID" value="OAJ60550.1"/>
    <property type="molecule type" value="Genomic_DNA"/>
</dbReference>
<dbReference type="OrthoDB" id="3036080at2"/>
<dbReference type="STRING" id="1462993.A6V36_01790"/>
<feature type="transmembrane region" description="Helical" evidence="1">
    <location>
        <begin position="209"/>
        <end position="232"/>
    </location>
</feature>
<evidence type="ECO:0000256" key="1">
    <source>
        <dbReference type="SAM" id="Phobius"/>
    </source>
</evidence>
<accession>A0A1A9NBZ8</accession>
<dbReference type="AlphaFoldDB" id="A0A1A9NBZ8"/>
<evidence type="ECO:0000313" key="4">
    <source>
        <dbReference type="Proteomes" id="UP000077961"/>
    </source>
</evidence>
<dbReference type="Proteomes" id="UP000077961">
    <property type="component" value="Unassembled WGS sequence"/>
</dbReference>
<protein>
    <submittedName>
        <fullName evidence="3">Uncharacterized protein</fullName>
    </submittedName>
</protein>
<comment type="caution">
    <text evidence="3">The sequence shown here is derived from an EMBL/GenBank/DDBJ whole genome shotgun (WGS) entry which is preliminary data.</text>
</comment>